<sequence>MSSKILKQNMKSTGPATEMLIPNMAGITVGEMDRLKLNTGWLNNILGEHLLLVQRLRWLLLAEFCLGLSKGITISVGVTILMRFLVYWVQDNVKFLSSTVAALLNYVR</sequence>
<keyword evidence="1" id="KW-0472">Membrane</keyword>
<comment type="caution">
    <text evidence="2">The sequence shown here is derived from an EMBL/GenBank/DDBJ whole genome shotgun (WGS) entry which is preliminary data.</text>
</comment>
<name>A0A6I2UGN7_9FIRM</name>
<dbReference type="AlphaFoldDB" id="A0A6I2UGN7"/>
<keyword evidence="1" id="KW-0812">Transmembrane</keyword>
<gene>
    <name evidence="2" type="ORF">FYJ84_05025</name>
</gene>
<keyword evidence="3" id="KW-1185">Reference proteome</keyword>
<evidence type="ECO:0000313" key="2">
    <source>
        <dbReference type="EMBL" id="MSU08351.1"/>
    </source>
</evidence>
<dbReference type="EMBL" id="VUNR01000007">
    <property type="protein sequence ID" value="MSU08351.1"/>
    <property type="molecule type" value="Genomic_DNA"/>
</dbReference>
<evidence type="ECO:0000256" key="1">
    <source>
        <dbReference type="SAM" id="Phobius"/>
    </source>
</evidence>
<feature type="transmembrane region" description="Helical" evidence="1">
    <location>
        <begin position="58"/>
        <end position="89"/>
    </location>
</feature>
<proteinExistence type="predicted"/>
<accession>A0A6I2UGN7</accession>
<organism evidence="2 3">
    <name type="scientific">Anaerovibrio slackiae</name>
    <dbReference type="NCBI Taxonomy" id="2652309"/>
    <lineage>
        <taxon>Bacteria</taxon>
        <taxon>Bacillati</taxon>
        <taxon>Bacillota</taxon>
        <taxon>Negativicutes</taxon>
        <taxon>Selenomonadales</taxon>
        <taxon>Selenomonadaceae</taxon>
        <taxon>Anaerovibrio</taxon>
    </lineage>
</organism>
<keyword evidence="1" id="KW-1133">Transmembrane helix</keyword>
<evidence type="ECO:0000313" key="3">
    <source>
        <dbReference type="Proteomes" id="UP000433181"/>
    </source>
</evidence>
<dbReference type="RefSeq" id="WP_154406520.1">
    <property type="nucleotide sequence ID" value="NZ_VUNR01000007.1"/>
</dbReference>
<protein>
    <submittedName>
        <fullName evidence="2">Uncharacterized protein</fullName>
    </submittedName>
</protein>
<dbReference type="GeneID" id="96778270"/>
<reference evidence="2 3" key="1">
    <citation type="submission" date="2019-08" db="EMBL/GenBank/DDBJ databases">
        <title>In-depth cultivation of the pig gut microbiome towards novel bacterial diversity and tailored functional studies.</title>
        <authorList>
            <person name="Wylensek D."/>
            <person name="Hitch T.C.A."/>
            <person name="Clavel T."/>
        </authorList>
    </citation>
    <scope>NUCLEOTIDE SEQUENCE [LARGE SCALE GENOMIC DNA]</scope>
    <source>
        <strain evidence="2 3">WCA-693-APC-5D-A</strain>
    </source>
</reference>
<dbReference type="Proteomes" id="UP000433181">
    <property type="component" value="Unassembled WGS sequence"/>
</dbReference>